<dbReference type="CDD" id="cd00713">
    <property type="entry name" value="GltS"/>
    <property type="match status" value="1"/>
</dbReference>
<dbReference type="CDD" id="cd00982">
    <property type="entry name" value="gltB_C"/>
    <property type="match status" value="1"/>
</dbReference>
<dbReference type="NCBIfam" id="NF008730">
    <property type="entry name" value="PRK11750.1"/>
    <property type="match status" value="1"/>
</dbReference>
<keyword evidence="7" id="KW-0288">FMN</keyword>
<sequence length="1531" mass="169040">MKKLGMPAPHGLYDPREEHDACGIGFVANVENRSSHKIVTDGIHMLCKLKHRGGEVDGDTGDGAGILLEISDSFFRKVCGDLGISLPPRHHYAVGMLNFPKSESERKSLMEKLIYLIEEAGQTFLGFRALPTDSSQIGIKAREKEPAIYQVFIEKAADLTEREFERELYVIRRQIENFAENNAEIKETFYVPSLSTRTIIYKGMLTPEQISAYYLDLADPAYTSAFALVHSRFSTNTFPSWERAHPYRYLVHNGEINTQRGNVNWMKAREKRVKSSLLQEKLEFVRPIIDENGSDSATLDNALEFLVQTGRSLPHAAMMLIPEPWDKNEQLADYKRDFYAYHAMLMEPWDGPTSISFTDGRVIGTILDRNGLRPARYYETKDHTIIYSSETGVIPVEPDEIIKKEIVGAGEMLLIDLEKGRIISDDELKQKIMHEAPYKAWLEENLTDINELSVRENLETKKRNHDELMKLQQAFGYTQDELSKILIPMVVEKKDPTGAMGYDAPLAVLSNRPQLLFHYFKQLFAQVTNPPIDGLREQAVVSTMTLLGDEGNILEPSGVNANRIRLATPVLSRLEFQALENQTKFGTKTTVLPILFREDEWEKLDEVLAALFERARTAIETEGSSLIVLTDEGVNEEWMGIPSLLAASGLHHYLTRRGLRTKASIIVKTAEARDVHHTALLIGYGADAVFPYLAIELFQSQIERGRIKGFSPEEAETRYLEALTDGLLKVMSKMGISTVQSYRGAQIFEAIGLSNQVIDQYFTGTASKLSGIPLAVIAEEVWLRHRKAFKAQGIASQTLDSGGEYQYRANGGEYHVFNPLAIHSLQRATRENDQEAYDLYRDLMENHNQAFLRGLLKLETGRKPISLDEVEPEESLFKRFKTGAMSYGSISQEAHEALAVAMNRIGGKSNSGEGGENPARFIKSANGDSKRSAIKQVASGRFGVSSHYLVNASELQIKMAQGAKPGEGGHLPGGKVYPWISKTRGSTTGVGLISPPPHHDIYSIEDLSQLIFDLKNANPAARVSVKLVSKTGVGTIAAGVAKGKADVISVSGYEGGTGAAARSSIRHAGLPWEIGLSEVQQTLILNDLRNKVVLETDGKLMTGKDVLVAAMLGAEEFGFATAPLVTLGCVMMRVCHMDTCPVGVATQNPELRKKFTGSADYVVQFFTFIAREMRQLMADLGVRKLDEIIGHKEYLKETTRKEQHWKAKYLDFSNLLYMDAFYQAADQFCTKGQNHQLEETLDERFLLKAAEPALTSGETVEQSFAIRNTDRAVGTIVGAAISKKYGQAGLPDDTIRFTFSGSAGQSFGAFVPNGMTLRVVGDANDYFGKGLSGGKLAVVHDARTPVNPHLSAIAGNVVLYGATGGEAYLAGKAGARFAVRNSGAEAVVEGIGDNGCEYMTGGTVVVLGEIGANFAAGMSGGVAYLYAEDLATLEGKINPELVSVRSALTESEKLRLHDLVWRHEQATGSAKAREILLDFETEVNHFVYVIPTEYEAMRTRIANLTEQLGDASEAELVAFYESTKEHAKQVH</sequence>
<reference evidence="19" key="1">
    <citation type="submission" date="2015-04" db="EMBL/GenBank/DDBJ databases">
        <authorList>
            <person name="Schardt J."/>
            <person name="Mueller-Herbst S."/>
            <person name="Scherer S."/>
            <person name="Huptas C."/>
        </authorList>
    </citation>
    <scope>NUCLEOTIDE SEQUENCE [LARGE SCALE GENOMIC DNA]</scope>
    <source>
        <strain evidence="19">Kiel-L1</strain>
    </source>
</reference>
<protein>
    <submittedName>
        <fullName evidence="18">Glutamate synthase</fullName>
    </submittedName>
</protein>
<evidence type="ECO:0000256" key="9">
    <source>
        <dbReference type="ARBA" id="ARBA00022827"/>
    </source>
</evidence>
<dbReference type="PANTHER" id="PTHR11938:SF133">
    <property type="entry name" value="GLUTAMATE SYNTHASE (NADH)"/>
    <property type="match status" value="1"/>
</dbReference>
<dbReference type="InterPro" id="IPR029055">
    <property type="entry name" value="Ntn_hydrolases_N"/>
</dbReference>
<dbReference type="InterPro" id="IPR036485">
    <property type="entry name" value="Glu_synth_asu_C_sf"/>
</dbReference>
<comment type="pathway">
    <text evidence="16">Amino-acid biosynthesis.</text>
</comment>
<evidence type="ECO:0000256" key="15">
    <source>
        <dbReference type="ARBA" id="ARBA00023291"/>
    </source>
</evidence>
<dbReference type="Gene3D" id="3.20.20.70">
    <property type="entry name" value="Aldolase class I"/>
    <property type="match status" value="2"/>
</dbReference>
<keyword evidence="9" id="KW-0274">FAD</keyword>
<keyword evidence="15" id="KW-0003">3Fe-4S</keyword>
<dbReference type="SUPFAM" id="SSF69336">
    <property type="entry name" value="Alpha subunit of glutamate synthase, C-terminal domain"/>
    <property type="match status" value="1"/>
</dbReference>
<dbReference type="InterPro" id="IPR017932">
    <property type="entry name" value="GATase_2_dom"/>
</dbReference>
<evidence type="ECO:0000256" key="3">
    <source>
        <dbReference type="ARBA" id="ARBA00001974"/>
    </source>
</evidence>
<feature type="domain" description="Glutamine amidotransferase type-2" evidence="17">
    <location>
        <begin position="22"/>
        <end position="418"/>
    </location>
</feature>
<dbReference type="Proteomes" id="UP000257055">
    <property type="component" value="Unassembled WGS sequence"/>
</dbReference>
<dbReference type="Pfam" id="PF04898">
    <property type="entry name" value="Glu_syn_central"/>
    <property type="match status" value="1"/>
</dbReference>
<dbReference type="EMBL" id="LARY01000004">
    <property type="protein sequence ID" value="RDW99130.1"/>
    <property type="molecule type" value="Genomic_DNA"/>
</dbReference>
<dbReference type="Pfam" id="PF01493">
    <property type="entry name" value="GXGXG"/>
    <property type="match status" value="1"/>
</dbReference>
<dbReference type="Gene3D" id="3.60.20.10">
    <property type="entry name" value="Glutamine Phosphoribosylpyrophosphate, subunit 1, domain 1"/>
    <property type="match status" value="1"/>
</dbReference>
<evidence type="ECO:0000256" key="12">
    <source>
        <dbReference type="ARBA" id="ARBA00023004"/>
    </source>
</evidence>
<evidence type="ECO:0000256" key="10">
    <source>
        <dbReference type="ARBA" id="ARBA00022962"/>
    </source>
</evidence>
<keyword evidence="19" id="KW-1185">Reference proteome</keyword>
<evidence type="ECO:0000256" key="11">
    <source>
        <dbReference type="ARBA" id="ARBA00023002"/>
    </source>
</evidence>
<dbReference type="FunFam" id="3.60.20.10:FF:000001">
    <property type="entry name" value="Glutamate synthase, large subunit"/>
    <property type="match status" value="1"/>
</dbReference>
<dbReference type="Pfam" id="PF00310">
    <property type="entry name" value="GATase_2"/>
    <property type="match status" value="1"/>
</dbReference>
<dbReference type="InterPro" id="IPR050711">
    <property type="entry name" value="ET-N_metabolism_enzyme"/>
</dbReference>
<comment type="cofactor">
    <cofactor evidence="2">
        <name>[3Fe-4S] cluster</name>
        <dbReference type="ChEBI" id="CHEBI:21137"/>
    </cofactor>
</comment>
<gene>
    <name evidence="18" type="ORF">UR08_12620</name>
</gene>
<comment type="similarity">
    <text evidence="4">Belongs to the glutamate synthase family.</text>
</comment>
<organism evidence="18 19">
    <name type="scientific">Listeria kieliensis</name>
    <dbReference type="NCBI Taxonomy" id="1621700"/>
    <lineage>
        <taxon>Bacteria</taxon>
        <taxon>Bacillati</taxon>
        <taxon>Bacillota</taxon>
        <taxon>Bacilli</taxon>
        <taxon>Bacillales</taxon>
        <taxon>Listeriaceae</taxon>
        <taxon>Listeria</taxon>
    </lineage>
</organism>
<keyword evidence="6" id="KW-0285">Flavoprotein</keyword>
<dbReference type="FunFam" id="2.160.20.60:FF:000001">
    <property type="entry name" value="Glutamate synthase, large subunit"/>
    <property type="match status" value="1"/>
</dbReference>
<evidence type="ECO:0000259" key="17">
    <source>
        <dbReference type="PROSITE" id="PS51278"/>
    </source>
</evidence>
<keyword evidence="14" id="KW-0314">Glutamate biosynthesis</keyword>
<accession>A0A3D8TKG4</accession>
<proteinExistence type="inferred from homology"/>
<evidence type="ECO:0000256" key="6">
    <source>
        <dbReference type="ARBA" id="ARBA00022630"/>
    </source>
</evidence>
<evidence type="ECO:0000256" key="7">
    <source>
        <dbReference type="ARBA" id="ARBA00022643"/>
    </source>
</evidence>
<dbReference type="SUPFAM" id="SSF51395">
    <property type="entry name" value="FMN-linked oxidoreductases"/>
    <property type="match status" value="1"/>
</dbReference>
<dbReference type="GO" id="GO:0046872">
    <property type="term" value="F:metal ion binding"/>
    <property type="evidence" value="ECO:0007669"/>
    <property type="project" value="UniProtKB-KW"/>
</dbReference>
<comment type="cofactor">
    <cofactor evidence="1">
        <name>FMN</name>
        <dbReference type="ChEBI" id="CHEBI:58210"/>
    </cofactor>
</comment>
<dbReference type="GO" id="GO:0051538">
    <property type="term" value="F:3 iron, 4 sulfur cluster binding"/>
    <property type="evidence" value="ECO:0007669"/>
    <property type="project" value="UniProtKB-KW"/>
</dbReference>
<evidence type="ECO:0000256" key="4">
    <source>
        <dbReference type="ARBA" id="ARBA00009716"/>
    </source>
</evidence>
<dbReference type="InterPro" id="IPR002932">
    <property type="entry name" value="Glu_synthdom"/>
</dbReference>
<dbReference type="PANTHER" id="PTHR11938">
    <property type="entry name" value="FAD NADPH DEHYDROGENASE/OXIDOREDUCTASE"/>
    <property type="match status" value="1"/>
</dbReference>
<dbReference type="FunFam" id="3.20.20.70:FF:000061">
    <property type="entry name" value="Glutamate synthase large subunit"/>
    <property type="match status" value="1"/>
</dbReference>
<keyword evidence="13" id="KW-0411">Iron-sulfur</keyword>
<keyword evidence="5" id="KW-0028">Amino-acid biosynthesis</keyword>
<keyword evidence="8" id="KW-0479">Metal-binding</keyword>
<evidence type="ECO:0000256" key="1">
    <source>
        <dbReference type="ARBA" id="ARBA00001917"/>
    </source>
</evidence>
<evidence type="ECO:0000256" key="13">
    <source>
        <dbReference type="ARBA" id="ARBA00023014"/>
    </source>
</evidence>
<dbReference type="RefSeq" id="WP_115754045.1">
    <property type="nucleotide sequence ID" value="NZ_LARY01000004.1"/>
</dbReference>
<dbReference type="GO" id="GO:0015930">
    <property type="term" value="F:glutamate synthase activity"/>
    <property type="evidence" value="ECO:0007669"/>
    <property type="project" value="InterPro"/>
</dbReference>
<evidence type="ECO:0000256" key="5">
    <source>
        <dbReference type="ARBA" id="ARBA00022605"/>
    </source>
</evidence>
<keyword evidence="10" id="KW-0315">Glutamine amidotransferase</keyword>
<dbReference type="InterPro" id="IPR002489">
    <property type="entry name" value="Glu_synth_asu_C"/>
</dbReference>
<evidence type="ECO:0000256" key="8">
    <source>
        <dbReference type="ARBA" id="ARBA00022723"/>
    </source>
</evidence>
<dbReference type="Gene3D" id="2.160.20.60">
    <property type="entry name" value="Glutamate synthase, alpha subunit, C-terminal domain"/>
    <property type="match status" value="1"/>
</dbReference>
<keyword evidence="11" id="KW-0560">Oxidoreductase</keyword>
<evidence type="ECO:0000256" key="16">
    <source>
        <dbReference type="ARBA" id="ARBA00029440"/>
    </source>
</evidence>
<comment type="cofactor">
    <cofactor evidence="3">
        <name>FAD</name>
        <dbReference type="ChEBI" id="CHEBI:57692"/>
    </cofactor>
</comment>
<name>A0A3D8TKG4_9LIST</name>
<keyword evidence="12" id="KW-0408">Iron</keyword>
<evidence type="ECO:0000256" key="14">
    <source>
        <dbReference type="ARBA" id="ARBA00023164"/>
    </source>
</evidence>
<evidence type="ECO:0000313" key="18">
    <source>
        <dbReference type="EMBL" id="RDW99130.1"/>
    </source>
</evidence>
<dbReference type="InterPro" id="IPR006982">
    <property type="entry name" value="Glu_synth_centr_N"/>
</dbReference>
<dbReference type="InterPro" id="IPR013785">
    <property type="entry name" value="Aldolase_TIM"/>
</dbReference>
<dbReference type="SUPFAM" id="SSF56235">
    <property type="entry name" value="N-terminal nucleophile aminohydrolases (Ntn hydrolases)"/>
    <property type="match status" value="1"/>
</dbReference>
<dbReference type="Pfam" id="PF01645">
    <property type="entry name" value="Glu_synthase"/>
    <property type="match status" value="1"/>
</dbReference>
<dbReference type="CDD" id="cd02808">
    <property type="entry name" value="GltS_FMN"/>
    <property type="match status" value="1"/>
</dbReference>
<dbReference type="PROSITE" id="PS51278">
    <property type="entry name" value="GATASE_TYPE_2"/>
    <property type="match status" value="1"/>
</dbReference>
<evidence type="ECO:0000313" key="19">
    <source>
        <dbReference type="Proteomes" id="UP000257055"/>
    </source>
</evidence>
<dbReference type="GO" id="GO:0019676">
    <property type="term" value="P:ammonia assimilation cycle"/>
    <property type="evidence" value="ECO:0007669"/>
    <property type="project" value="TreeGrafter"/>
</dbReference>
<evidence type="ECO:0000256" key="2">
    <source>
        <dbReference type="ARBA" id="ARBA00001927"/>
    </source>
</evidence>
<comment type="caution">
    <text evidence="18">The sequence shown here is derived from an EMBL/GenBank/DDBJ whole genome shotgun (WGS) entry which is preliminary data.</text>
</comment>
<dbReference type="GO" id="GO:0006537">
    <property type="term" value="P:glutamate biosynthetic process"/>
    <property type="evidence" value="ECO:0007669"/>
    <property type="project" value="UniProtKB-KW"/>
</dbReference>